<name>I0IHP1_PHYMF</name>
<evidence type="ECO:0000259" key="7">
    <source>
        <dbReference type="Pfam" id="PF14691"/>
    </source>
</evidence>
<keyword evidence="9" id="KW-1185">Reference proteome</keyword>
<dbReference type="eggNOG" id="COG0493">
    <property type="taxonomic scope" value="Bacteria"/>
</dbReference>
<dbReference type="Pfam" id="PF07992">
    <property type="entry name" value="Pyr_redox_2"/>
    <property type="match status" value="2"/>
</dbReference>
<evidence type="ECO:0000256" key="3">
    <source>
        <dbReference type="ARBA" id="ARBA00023164"/>
    </source>
</evidence>
<dbReference type="NCBIfam" id="TIGR01317">
    <property type="entry name" value="GOGAT_sm_gam"/>
    <property type="match status" value="1"/>
</dbReference>
<dbReference type="InterPro" id="IPR023753">
    <property type="entry name" value="FAD/NAD-binding_dom"/>
</dbReference>
<dbReference type="GO" id="GO:0004355">
    <property type="term" value="F:glutamate synthase (NADPH) activity"/>
    <property type="evidence" value="ECO:0007669"/>
    <property type="project" value="UniProtKB-EC"/>
</dbReference>
<dbReference type="InterPro" id="IPR006005">
    <property type="entry name" value="Glut_synth_ssu1"/>
</dbReference>
<keyword evidence="3" id="KW-0314">Glutamate biosynthesis</keyword>
<keyword evidence="5" id="KW-0732">Signal</keyword>
<dbReference type="InterPro" id="IPR009051">
    <property type="entry name" value="Helical_ferredxn"/>
</dbReference>
<dbReference type="GO" id="GO:0016639">
    <property type="term" value="F:oxidoreductase activity, acting on the CH-NH2 group of donors, NAD or NADP as acceptor"/>
    <property type="evidence" value="ECO:0007669"/>
    <property type="project" value="InterPro"/>
</dbReference>
<dbReference type="PRINTS" id="PR00419">
    <property type="entry name" value="ADXRDTASE"/>
</dbReference>
<dbReference type="AlphaFoldDB" id="I0IHP1"/>
<evidence type="ECO:0000256" key="5">
    <source>
        <dbReference type="SAM" id="SignalP"/>
    </source>
</evidence>
<dbReference type="FunFam" id="3.50.50.60:FF:000160">
    <property type="entry name" value="Glutamate synthase (NADPH)"/>
    <property type="match status" value="1"/>
</dbReference>
<dbReference type="Gene3D" id="1.10.1060.10">
    <property type="entry name" value="Alpha-helical ferredoxin"/>
    <property type="match status" value="1"/>
</dbReference>
<feature type="domain" description="FAD/NAD(P)-binding" evidence="6">
    <location>
        <begin position="184"/>
        <end position="372"/>
    </location>
</feature>
<feature type="chain" id="PRO_5003629250" evidence="5">
    <location>
        <begin position="30"/>
        <end position="553"/>
    </location>
</feature>
<evidence type="ECO:0000256" key="4">
    <source>
        <dbReference type="ARBA" id="ARBA00029440"/>
    </source>
</evidence>
<dbReference type="GO" id="GO:0051536">
    <property type="term" value="F:iron-sulfur cluster binding"/>
    <property type="evidence" value="ECO:0007669"/>
    <property type="project" value="InterPro"/>
</dbReference>
<feature type="domain" description="FAD/NAD(P)-binding" evidence="6">
    <location>
        <begin position="447"/>
        <end position="522"/>
    </location>
</feature>
<evidence type="ECO:0000313" key="9">
    <source>
        <dbReference type="Proteomes" id="UP000007881"/>
    </source>
</evidence>
<dbReference type="Proteomes" id="UP000007881">
    <property type="component" value="Chromosome"/>
</dbReference>
<evidence type="ECO:0000256" key="1">
    <source>
        <dbReference type="ARBA" id="ARBA00022605"/>
    </source>
</evidence>
<dbReference type="EC" id="1.4.1.13" evidence="8"/>
<feature type="domain" description="Dihydroprymidine dehydrogenase" evidence="7">
    <location>
        <begin position="61"/>
        <end position="170"/>
    </location>
</feature>
<dbReference type="InterPro" id="IPR051394">
    <property type="entry name" value="Glutamate_Synthase"/>
</dbReference>
<dbReference type="GO" id="GO:0006537">
    <property type="term" value="P:glutamate biosynthetic process"/>
    <property type="evidence" value="ECO:0007669"/>
    <property type="project" value="UniProtKB-KW"/>
</dbReference>
<dbReference type="HOGENOM" id="CLU_000422_3_1_0"/>
<keyword evidence="1" id="KW-0028">Amino-acid biosynthesis</keyword>
<dbReference type="KEGG" id="phm:PSMK_26200"/>
<accession>I0IHP1</accession>
<dbReference type="InterPro" id="IPR036188">
    <property type="entry name" value="FAD/NAD-bd_sf"/>
</dbReference>
<feature type="signal peptide" evidence="5">
    <location>
        <begin position="1"/>
        <end position="29"/>
    </location>
</feature>
<dbReference type="InterPro" id="IPR028261">
    <property type="entry name" value="DPD_II"/>
</dbReference>
<keyword evidence="2 8" id="KW-0560">Oxidoreductase</keyword>
<evidence type="ECO:0000256" key="2">
    <source>
        <dbReference type="ARBA" id="ARBA00023002"/>
    </source>
</evidence>
<organism evidence="8 9">
    <name type="scientific">Phycisphaera mikurensis (strain NBRC 102666 / KCTC 22515 / FYK2301M01)</name>
    <dbReference type="NCBI Taxonomy" id="1142394"/>
    <lineage>
        <taxon>Bacteria</taxon>
        <taxon>Pseudomonadati</taxon>
        <taxon>Planctomycetota</taxon>
        <taxon>Phycisphaerae</taxon>
        <taxon>Phycisphaerales</taxon>
        <taxon>Phycisphaeraceae</taxon>
        <taxon>Phycisphaera</taxon>
    </lineage>
</organism>
<dbReference type="Pfam" id="PF14691">
    <property type="entry name" value="Fer4_20"/>
    <property type="match status" value="1"/>
</dbReference>
<evidence type="ECO:0000313" key="8">
    <source>
        <dbReference type="EMBL" id="BAM04779.1"/>
    </source>
</evidence>
<dbReference type="EMBL" id="AP012338">
    <property type="protein sequence ID" value="BAM04779.1"/>
    <property type="molecule type" value="Genomic_DNA"/>
</dbReference>
<dbReference type="SUPFAM" id="SSF46548">
    <property type="entry name" value="alpha-helical ferredoxin"/>
    <property type="match status" value="1"/>
</dbReference>
<dbReference type="PATRIC" id="fig|1142394.8.peg.2707"/>
<dbReference type="PANTHER" id="PTHR43100:SF3">
    <property type="entry name" value="FAD_NAD(P)-BINDING DOMAIN-CONTAINING PROTEIN"/>
    <property type="match status" value="1"/>
</dbReference>
<dbReference type="STRING" id="1142394.PSMK_26200"/>
<proteinExistence type="predicted"/>
<dbReference type="PANTHER" id="PTHR43100">
    <property type="entry name" value="GLUTAMATE SYNTHASE [NADPH] SMALL CHAIN"/>
    <property type="match status" value="1"/>
</dbReference>
<gene>
    <name evidence="8" type="primary">gltD</name>
    <name evidence="8" type="ordered locus">PSMK_26200</name>
</gene>
<comment type="pathway">
    <text evidence="4">Amino-acid biosynthesis.</text>
</comment>
<sequence length="553" mass="59934">MVLSERAALPLRCLTSPLLRFLASSLAPAPPPTPPRSMGQPNGFMQYERQPMPARDPLLRIGDFHEIYARHDDQTLMDQGARCMDCGVPFCQSESGCPIDNQIPEWNDLVYRERWHEAYLRLTMTNNFPEFTGRICPAPCESACVLGINASPVTIKSIECSIIDRAFDEGWVTPNTPEARTGKTVAIVGSGPAGLAAADQLNKAGHHVTVYERDDRIGGLLMYGVPNMKLEKKIVERRVDLLRQAGITFITHANVGGSQSDFGTGAGPEIRNVDPQRLIDDYDAVLLACGALKGRDLAGLPGRSLGGVEKAMTFLWRNTKSLLDSGLADGDYLSAEGKHVVVIGGGDTGTDCIGTAIRHGAASVTNITRREREPDERDEDHPWPGPTGTFYVDYGHAEGSAQFEQDPRRYGLLPKGFVARDDDPSRVGFVEVEKLRWERVDGRWKSTPTGEIERLRADLVLLSIGFTGHDTPALLDGFGLQTAADGSIATEEDGYRTGVEKVYAAGDVRRGASLIVWAIAEGRGAARAIDTRLMGESSLPAPGVEGQLAAVLA</sequence>
<protein>
    <submittedName>
        <fullName evidence="8">Glutamate synthase small subunit</fullName>
        <ecNumber evidence="8">1.4.1.13</ecNumber>
    </submittedName>
</protein>
<evidence type="ECO:0000259" key="6">
    <source>
        <dbReference type="Pfam" id="PF07992"/>
    </source>
</evidence>
<dbReference type="Gene3D" id="3.50.50.60">
    <property type="entry name" value="FAD/NAD(P)-binding domain"/>
    <property type="match status" value="2"/>
</dbReference>
<dbReference type="SUPFAM" id="SSF51971">
    <property type="entry name" value="Nucleotide-binding domain"/>
    <property type="match status" value="2"/>
</dbReference>
<reference evidence="8 9" key="1">
    <citation type="submission" date="2012-02" db="EMBL/GenBank/DDBJ databases">
        <title>Complete genome sequence of Phycisphaera mikurensis NBRC 102666.</title>
        <authorList>
            <person name="Ankai A."/>
            <person name="Hosoyama A."/>
            <person name="Terui Y."/>
            <person name="Sekine M."/>
            <person name="Fukai R."/>
            <person name="Kato Y."/>
            <person name="Nakamura S."/>
            <person name="Yamada-Narita S."/>
            <person name="Kawakoshi A."/>
            <person name="Fukunaga Y."/>
            <person name="Yamazaki S."/>
            <person name="Fujita N."/>
        </authorList>
    </citation>
    <scope>NUCLEOTIDE SEQUENCE [LARGE SCALE GENOMIC DNA]</scope>
    <source>
        <strain evidence="9">NBRC 102666 / KCTC 22515 / FYK2301M01</strain>
    </source>
</reference>